<proteinExistence type="predicted"/>
<name>A0A177AKL6_9PEZI</name>
<organism evidence="1">
    <name type="scientific">Pseudogymnoascus destructans</name>
    <dbReference type="NCBI Taxonomy" id="655981"/>
    <lineage>
        <taxon>Eukaryota</taxon>
        <taxon>Fungi</taxon>
        <taxon>Dikarya</taxon>
        <taxon>Ascomycota</taxon>
        <taxon>Pezizomycotina</taxon>
        <taxon>Leotiomycetes</taxon>
        <taxon>Thelebolales</taxon>
        <taxon>Thelebolaceae</taxon>
        <taxon>Pseudogymnoascus</taxon>
    </lineage>
</organism>
<sequence length="102" mass="11071">MQLACAHRVAVGYSTHDYPLTYPVSRLPTRQEFLLKEWAKVLYTRKPLNVLGALPPSLALPPSPLLPLAVTLLAVPADSLSAALTEALDDSSEALVARHRKS</sequence>
<dbReference type="GeneID" id="36284408"/>
<dbReference type="Proteomes" id="UP000077154">
    <property type="component" value="Unassembled WGS sequence"/>
</dbReference>
<accession>A0A177AKL6</accession>
<gene>
    <name evidence="1" type="ORF">VC83_01317</name>
</gene>
<dbReference type="EMBL" id="KV441387">
    <property type="protein sequence ID" value="OAF62606.1"/>
    <property type="molecule type" value="Genomic_DNA"/>
</dbReference>
<protein>
    <submittedName>
        <fullName evidence="1">Uncharacterized protein</fullName>
    </submittedName>
</protein>
<dbReference type="RefSeq" id="XP_024327878.1">
    <property type="nucleotide sequence ID" value="XM_024465000.1"/>
</dbReference>
<evidence type="ECO:0000313" key="1">
    <source>
        <dbReference type="EMBL" id="OAF62606.1"/>
    </source>
</evidence>
<dbReference type="AlphaFoldDB" id="A0A177AKL6"/>
<reference evidence="1" key="1">
    <citation type="submission" date="2016-03" db="EMBL/GenBank/DDBJ databases">
        <title>Updated assembly of Pseudogymnoascus destructans, the fungus causing white-nose syndrome of bats.</title>
        <authorList>
            <person name="Palmer J.M."/>
            <person name="Drees K.P."/>
            <person name="Foster J.T."/>
            <person name="Lindner D.L."/>
        </authorList>
    </citation>
    <scope>NUCLEOTIDE SEQUENCE [LARGE SCALE GENOMIC DNA]</scope>
    <source>
        <strain evidence="1">20631-21</strain>
    </source>
</reference>